<name>A0A0M2NEY1_9FIRM</name>
<comment type="caution">
    <text evidence="3">The sequence shown here is derived from an EMBL/GenBank/DDBJ whole genome shotgun (WGS) entry which is preliminary data.</text>
</comment>
<evidence type="ECO:0000313" key="3">
    <source>
        <dbReference type="EMBL" id="KKI51079.1"/>
    </source>
</evidence>
<keyword evidence="1" id="KW-0238">DNA-binding</keyword>
<dbReference type="AlphaFoldDB" id="A0A0M2NEY1"/>
<dbReference type="CDD" id="cd02440">
    <property type="entry name" value="AdoMet_MTases"/>
    <property type="match status" value="1"/>
</dbReference>
<dbReference type="InterPro" id="IPR010982">
    <property type="entry name" value="Lambda_DNA-bd_dom_sf"/>
</dbReference>
<keyword evidence="3" id="KW-0808">Transferase</keyword>
<feature type="domain" description="HTH cro/C1-type" evidence="2">
    <location>
        <begin position="8"/>
        <end position="62"/>
    </location>
</feature>
<evidence type="ECO:0000256" key="1">
    <source>
        <dbReference type="ARBA" id="ARBA00023125"/>
    </source>
</evidence>
<dbReference type="SUPFAM" id="SSF53335">
    <property type="entry name" value="S-adenosyl-L-methionine-dependent methyltransferases"/>
    <property type="match status" value="1"/>
</dbReference>
<dbReference type="InterPro" id="IPR001387">
    <property type="entry name" value="Cro/C1-type_HTH"/>
</dbReference>
<dbReference type="Pfam" id="PF01381">
    <property type="entry name" value="HTH_3"/>
    <property type="match status" value="1"/>
</dbReference>
<dbReference type="Gene3D" id="1.10.260.40">
    <property type="entry name" value="lambda repressor-like DNA-binding domains"/>
    <property type="match status" value="1"/>
</dbReference>
<protein>
    <submittedName>
        <fullName evidence="3">Methyltransferase</fullName>
        <ecNumber evidence="3">2.1.1.-</ecNumber>
    </submittedName>
</protein>
<dbReference type="OrthoDB" id="9804312at2"/>
<dbReference type="PATRIC" id="fig|270498.16.peg.907"/>
<gene>
    <name evidence="3" type="ORF">CHK_1466</name>
</gene>
<dbReference type="SMART" id="SM00530">
    <property type="entry name" value="HTH_XRE"/>
    <property type="match status" value="1"/>
</dbReference>
<organism evidence="3 4">
    <name type="scientific">Christensenella hongkongensis</name>
    <dbReference type="NCBI Taxonomy" id="270498"/>
    <lineage>
        <taxon>Bacteria</taxon>
        <taxon>Bacillati</taxon>
        <taxon>Bacillota</taxon>
        <taxon>Clostridia</taxon>
        <taxon>Christensenellales</taxon>
        <taxon>Christensenellaceae</taxon>
        <taxon>Christensenella</taxon>
    </lineage>
</organism>
<evidence type="ECO:0000313" key="4">
    <source>
        <dbReference type="Proteomes" id="UP000034076"/>
    </source>
</evidence>
<dbReference type="PANTHER" id="PTHR46558:SF11">
    <property type="entry name" value="HTH-TYPE TRANSCRIPTIONAL REGULATOR XRE"/>
    <property type="match status" value="1"/>
</dbReference>
<dbReference type="STRING" id="270498.CHK_1466"/>
<dbReference type="Proteomes" id="UP000034076">
    <property type="component" value="Unassembled WGS sequence"/>
</dbReference>
<dbReference type="InterPro" id="IPR029063">
    <property type="entry name" value="SAM-dependent_MTases_sf"/>
</dbReference>
<dbReference type="GO" id="GO:0003677">
    <property type="term" value="F:DNA binding"/>
    <property type="evidence" value="ECO:0007669"/>
    <property type="project" value="UniProtKB-KW"/>
</dbReference>
<dbReference type="EMBL" id="LAYJ01000088">
    <property type="protein sequence ID" value="KKI51079.1"/>
    <property type="molecule type" value="Genomic_DNA"/>
</dbReference>
<dbReference type="InterPro" id="IPR015985">
    <property type="entry name" value="TehB-like_dom"/>
</dbReference>
<dbReference type="GO" id="GO:0032259">
    <property type="term" value="P:methylation"/>
    <property type="evidence" value="ECO:0007669"/>
    <property type="project" value="UniProtKB-KW"/>
</dbReference>
<dbReference type="RefSeq" id="WP_046443335.1">
    <property type="nucleotide sequence ID" value="NZ_LAYJ01000088.1"/>
</dbReference>
<sequence length="271" mass="30863">MNNFAHNVARLRKKLGLTQEALAGKLHLSFQAVSKWENAQSSPDISLLPDLACALETDIDSLLGYLPKKKQITAYEQRYRTKEYYWGVEPQAMCYDILRLRPPTKPLHLLDVGCGEGKDAVFFAKNGYIVSAFDASSHGIEKANLLAQKHNVDVNFFTADLREFRLGHTFDIIYSSGVLHYLPPDIRNDVLRDYQTHTPKNGIHALNVFVDKPFMPLPPDEELSELTWKSGELFTCYANWCFHTCDERIFDCESSGTPHRHCMDVLIAEKP</sequence>
<dbReference type="SUPFAM" id="SSF47413">
    <property type="entry name" value="lambda repressor-like DNA-binding domains"/>
    <property type="match status" value="1"/>
</dbReference>
<reference evidence="3 4" key="1">
    <citation type="submission" date="2015-04" db="EMBL/GenBank/DDBJ databases">
        <title>Draft genome sequence of bacteremic isolate Catabacter hongkongensis type strain HKU16T.</title>
        <authorList>
            <person name="Lau S.K."/>
            <person name="Teng J.L."/>
            <person name="Huang Y."/>
            <person name="Curreem S.O."/>
            <person name="Tsui S.K."/>
            <person name="Woo P.C."/>
        </authorList>
    </citation>
    <scope>NUCLEOTIDE SEQUENCE [LARGE SCALE GENOMIC DNA]</scope>
    <source>
        <strain evidence="3 4">HKU16</strain>
    </source>
</reference>
<dbReference type="GO" id="GO:0008168">
    <property type="term" value="F:methyltransferase activity"/>
    <property type="evidence" value="ECO:0007669"/>
    <property type="project" value="UniProtKB-KW"/>
</dbReference>
<evidence type="ECO:0000259" key="2">
    <source>
        <dbReference type="PROSITE" id="PS50943"/>
    </source>
</evidence>
<accession>A0A0M2NEY1</accession>
<dbReference type="Pfam" id="PF03848">
    <property type="entry name" value="TehB"/>
    <property type="match status" value="1"/>
</dbReference>
<dbReference type="PANTHER" id="PTHR46558">
    <property type="entry name" value="TRACRIPTIONAL REGULATORY PROTEIN-RELATED-RELATED"/>
    <property type="match status" value="1"/>
</dbReference>
<dbReference type="EC" id="2.1.1.-" evidence="3"/>
<dbReference type="Gene3D" id="3.40.50.150">
    <property type="entry name" value="Vaccinia Virus protein VP39"/>
    <property type="match status" value="1"/>
</dbReference>
<dbReference type="PROSITE" id="PS50943">
    <property type="entry name" value="HTH_CROC1"/>
    <property type="match status" value="1"/>
</dbReference>
<keyword evidence="3" id="KW-0489">Methyltransferase</keyword>
<proteinExistence type="predicted"/>
<dbReference type="CDD" id="cd00093">
    <property type="entry name" value="HTH_XRE"/>
    <property type="match status" value="1"/>
</dbReference>
<keyword evidence="4" id="KW-1185">Reference proteome</keyword>